<organism evidence="1 2">
    <name type="scientific">Ambrosiozyma monospora</name>
    <name type="common">Yeast</name>
    <name type="synonym">Endomycopsis monosporus</name>
    <dbReference type="NCBI Taxonomy" id="43982"/>
    <lineage>
        <taxon>Eukaryota</taxon>
        <taxon>Fungi</taxon>
        <taxon>Dikarya</taxon>
        <taxon>Ascomycota</taxon>
        <taxon>Saccharomycotina</taxon>
        <taxon>Pichiomycetes</taxon>
        <taxon>Pichiales</taxon>
        <taxon>Pichiaceae</taxon>
        <taxon>Ambrosiozyma</taxon>
    </lineage>
</organism>
<evidence type="ECO:0000313" key="1">
    <source>
        <dbReference type="EMBL" id="GME86544.1"/>
    </source>
</evidence>
<accession>A0ACB5TDQ4</accession>
<name>A0ACB5TDQ4_AMBMO</name>
<dbReference type="EMBL" id="BSXS01006912">
    <property type="protein sequence ID" value="GME86544.1"/>
    <property type="molecule type" value="Genomic_DNA"/>
</dbReference>
<keyword evidence="2" id="KW-1185">Reference proteome</keyword>
<proteinExistence type="predicted"/>
<dbReference type="Proteomes" id="UP001165064">
    <property type="component" value="Unassembled WGS sequence"/>
</dbReference>
<sequence>MLFTPLLLALASSASAAYLNTTAPIESSTSSSAGIHEISTTSSEIESSITSSPVSKQARVSTFLATFWTTLEFVGTEIVTYECQETICACGETTSVVPSSVVPVVTSTAPTPIVWTTETDVGTETLTWTCTESVCVCHTATSTVVDTLIPSSITETETSTGSAETKTKTAPTSAQTVVVTPSAKTYTVTPSPYTTTTVATHCQHYICTTETVTIESTPSPETYIETTTVTPPASYTTTTPETFVTTTLPPDVYWTTLSQIGTETVTLSCTETVCACETLKLTTVVPSPPPAVTQSRTVTLVPSD</sequence>
<comment type="caution">
    <text evidence="1">The sequence shown here is derived from an EMBL/GenBank/DDBJ whole genome shotgun (WGS) entry which is preliminary data.</text>
</comment>
<protein>
    <submittedName>
        <fullName evidence="1">Unnamed protein product</fullName>
    </submittedName>
</protein>
<evidence type="ECO:0000313" key="2">
    <source>
        <dbReference type="Proteomes" id="UP001165064"/>
    </source>
</evidence>
<reference evidence="1" key="1">
    <citation type="submission" date="2023-04" db="EMBL/GenBank/DDBJ databases">
        <title>Ambrosiozyma monospora NBRC 10751.</title>
        <authorList>
            <person name="Ichikawa N."/>
            <person name="Sato H."/>
            <person name="Tonouchi N."/>
        </authorList>
    </citation>
    <scope>NUCLEOTIDE SEQUENCE</scope>
    <source>
        <strain evidence="1">NBRC 10751</strain>
    </source>
</reference>
<gene>
    <name evidence="1" type="ORF">Amon02_000801900</name>
</gene>